<dbReference type="AlphaFoldDB" id="A0AAD5X512"/>
<keyword evidence="1" id="KW-0732">Signal</keyword>
<feature type="signal peptide" evidence="1">
    <location>
        <begin position="1"/>
        <end position="17"/>
    </location>
</feature>
<sequence length="298" mass="31938">MRKTSLLLLSAASLAAAQSQLAISYCGAQNSTDTSTFTSRCTTALNSLTCATPIYQNNFHCTPSESTPNAGLTMCISCAGPLDIPARSNGTSPKVYAPTVPAGMTVQVPTTWKLGEACFVFDRACRIPCTVGSTWDYSTQCDKNNGMFLATCMCGDGRTPDVPNMKVVDFVDPTKVVQAPVASATPEAGGGTGTAKEKSGAGVGVEGIGIGAVVAPHTHIDKLLLKGTEPKTILDEVFTTLNNNLDIRKTRKLLVNRSFASFQLSEDFRLWIKKYGKEHCGTQFTYKECMEEFFDVEP</sequence>
<keyword evidence="3" id="KW-1185">Reference proteome</keyword>
<name>A0AAD5X512_9FUNG</name>
<comment type="caution">
    <text evidence="2">The sequence shown here is derived from an EMBL/GenBank/DDBJ whole genome shotgun (WGS) entry which is preliminary data.</text>
</comment>
<dbReference type="Proteomes" id="UP001212841">
    <property type="component" value="Unassembled WGS sequence"/>
</dbReference>
<proteinExistence type="predicted"/>
<evidence type="ECO:0000256" key="1">
    <source>
        <dbReference type="SAM" id="SignalP"/>
    </source>
</evidence>
<protein>
    <submittedName>
        <fullName evidence="2">Uncharacterized protein</fullName>
    </submittedName>
</protein>
<dbReference type="EMBL" id="JADGJD010000316">
    <property type="protein sequence ID" value="KAJ3052195.1"/>
    <property type="molecule type" value="Genomic_DNA"/>
</dbReference>
<organism evidence="2 3">
    <name type="scientific">Rhizophlyctis rosea</name>
    <dbReference type="NCBI Taxonomy" id="64517"/>
    <lineage>
        <taxon>Eukaryota</taxon>
        <taxon>Fungi</taxon>
        <taxon>Fungi incertae sedis</taxon>
        <taxon>Chytridiomycota</taxon>
        <taxon>Chytridiomycota incertae sedis</taxon>
        <taxon>Chytridiomycetes</taxon>
        <taxon>Rhizophlyctidales</taxon>
        <taxon>Rhizophlyctidaceae</taxon>
        <taxon>Rhizophlyctis</taxon>
    </lineage>
</organism>
<evidence type="ECO:0000313" key="2">
    <source>
        <dbReference type="EMBL" id="KAJ3052195.1"/>
    </source>
</evidence>
<feature type="chain" id="PRO_5041943370" evidence="1">
    <location>
        <begin position="18"/>
        <end position="298"/>
    </location>
</feature>
<gene>
    <name evidence="2" type="ORF">HK097_006719</name>
</gene>
<accession>A0AAD5X512</accession>
<reference evidence="2" key="1">
    <citation type="submission" date="2020-05" db="EMBL/GenBank/DDBJ databases">
        <title>Phylogenomic resolution of chytrid fungi.</title>
        <authorList>
            <person name="Stajich J.E."/>
            <person name="Amses K."/>
            <person name="Simmons R."/>
            <person name="Seto K."/>
            <person name="Myers J."/>
            <person name="Bonds A."/>
            <person name="Quandt C.A."/>
            <person name="Barry K."/>
            <person name="Liu P."/>
            <person name="Grigoriev I."/>
            <person name="Longcore J.E."/>
            <person name="James T.Y."/>
        </authorList>
    </citation>
    <scope>NUCLEOTIDE SEQUENCE</scope>
    <source>
        <strain evidence="2">JEL0318</strain>
    </source>
</reference>
<evidence type="ECO:0000313" key="3">
    <source>
        <dbReference type="Proteomes" id="UP001212841"/>
    </source>
</evidence>